<dbReference type="EMBL" id="JANQDX010000003">
    <property type="protein sequence ID" value="KAL0926814.1"/>
    <property type="molecule type" value="Genomic_DNA"/>
</dbReference>
<dbReference type="GO" id="GO:0008270">
    <property type="term" value="F:zinc ion binding"/>
    <property type="evidence" value="ECO:0007669"/>
    <property type="project" value="UniProtKB-KW"/>
</dbReference>
<dbReference type="InterPro" id="IPR036236">
    <property type="entry name" value="Znf_C2H2_sf"/>
</dbReference>
<comment type="caution">
    <text evidence="4">The sequence shown here is derived from an EMBL/GenBank/DDBJ whole genome shotgun (WGS) entry which is preliminary data.</text>
</comment>
<evidence type="ECO:0000256" key="2">
    <source>
        <dbReference type="SAM" id="MobiDB-lite"/>
    </source>
</evidence>
<sequence>MEQQQQKTSNNQRLASQTKDYEEGEEEQVSNGKSRKWLELTLGRNMSSAMENSSDSQSKPSPLKVFSCNFCMRKFYSSQALGGHQNAHKRERGAAKRTHQSHKMILSLPFSPSLIHSLTVQPHSVINKLKVEGGGMPMAARFQDVQMIWHPIALKEGRNISWPGSFQLKSQDSEKPSELHQIDLNLKL</sequence>
<evidence type="ECO:0000256" key="1">
    <source>
        <dbReference type="PROSITE-ProRule" id="PRU00042"/>
    </source>
</evidence>
<feature type="region of interest" description="Disordered" evidence="2">
    <location>
        <begin position="1"/>
        <end position="40"/>
    </location>
</feature>
<dbReference type="Gene3D" id="3.30.160.60">
    <property type="entry name" value="Classic Zinc Finger"/>
    <property type="match status" value="1"/>
</dbReference>
<dbReference type="PROSITE" id="PS50157">
    <property type="entry name" value="ZINC_FINGER_C2H2_2"/>
    <property type="match status" value="1"/>
</dbReference>
<dbReference type="Proteomes" id="UP001552299">
    <property type="component" value="Unassembled WGS sequence"/>
</dbReference>
<keyword evidence="5" id="KW-1185">Reference proteome</keyword>
<reference evidence="4 5" key="1">
    <citation type="journal article" date="2024" name="Plant Biotechnol. J.">
        <title>Dendrobium thyrsiflorum genome and its molecular insights into genes involved in important horticultural traits.</title>
        <authorList>
            <person name="Chen B."/>
            <person name="Wang J.Y."/>
            <person name="Zheng P.J."/>
            <person name="Li K.L."/>
            <person name="Liang Y.M."/>
            <person name="Chen X.F."/>
            <person name="Zhang C."/>
            <person name="Zhao X."/>
            <person name="He X."/>
            <person name="Zhang G.Q."/>
            <person name="Liu Z.J."/>
            <person name="Xu Q."/>
        </authorList>
    </citation>
    <scope>NUCLEOTIDE SEQUENCE [LARGE SCALE GENOMIC DNA]</scope>
    <source>
        <strain evidence="4">GZMU011</strain>
    </source>
</reference>
<gene>
    <name evidence="4" type="ORF">M5K25_003065</name>
</gene>
<accession>A0ABD0VNV6</accession>
<evidence type="ECO:0000259" key="3">
    <source>
        <dbReference type="PROSITE" id="PS50157"/>
    </source>
</evidence>
<keyword evidence="1" id="KW-0863">Zinc-finger</keyword>
<dbReference type="PANTHER" id="PTHR47593:SF8">
    <property type="entry name" value="OS12G0581900 PROTEIN"/>
    <property type="match status" value="1"/>
</dbReference>
<dbReference type="SUPFAM" id="SSF57667">
    <property type="entry name" value="beta-beta-alpha zinc fingers"/>
    <property type="match status" value="1"/>
</dbReference>
<organism evidence="4 5">
    <name type="scientific">Dendrobium thyrsiflorum</name>
    <name type="common">Pinecone-like raceme dendrobium</name>
    <name type="synonym">Orchid</name>
    <dbReference type="NCBI Taxonomy" id="117978"/>
    <lineage>
        <taxon>Eukaryota</taxon>
        <taxon>Viridiplantae</taxon>
        <taxon>Streptophyta</taxon>
        <taxon>Embryophyta</taxon>
        <taxon>Tracheophyta</taxon>
        <taxon>Spermatophyta</taxon>
        <taxon>Magnoliopsida</taxon>
        <taxon>Liliopsida</taxon>
        <taxon>Asparagales</taxon>
        <taxon>Orchidaceae</taxon>
        <taxon>Epidendroideae</taxon>
        <taxon>Malaxideae</taxon>
        <taxon>Dendrobiinae</taxon>
        <taxon>Dendrobium</taxon>
    </lineage>
</organism>
<proteinExistence type="predicted"/>
<feature type="domain" description="C2H2-type" evidence="3">
    <location>
        <begin position="66"/>
        <end position="93"/>
    </location>
</feature>
<dbReference type="PROSITE" id="PS00028">
    <property type="entry name" value="ZINC_FINGER_C2H2_1"/>
    <property type="match status" value="1"/>
</dbReference>
<keyword evidence="1" id="KW-0479">Metal-binding</keyword>
<evidence type="ECO:0000313" key="4">
    <source>
        <dbReference type="EMBL" id="KAL0926814.1"/>
    </source>
</evidence>
<dbReference type="PANTHER" id="PTHR47593">
    <property type="entry name" value="ZINC FINGER PROTEIN 4-LIKE"/>
    <property type="match status" value="1"/>
</dbReference>
<evidence type="ECO:0000313" key="5">
    <source>
        <dbReference type="Proteomes" id="UP001552299"/>
    </source>
</evidence>
<keyword evidence="1" id="KW-0862">Zinc</keyword>
<feature type="compositionally biased region" description="Polar residues" evidence="2">
    <location>
        <begin position="1"/>
        <end position="18"/>
    </location>
</feature>
<dbReference type="InterPro" id="IPR013087">
    <property type="entry name" value="Znf_C2H2_type"/>
</dbReference>
<dbReference type="AlphaFoldDB" id="A0ABD0VNV6"/>
<dbReference type="InterPro" id="IPR053266">
    <property type="entry name" value="Zinc_finger_protein_7"/>
</dbReference>
<protein>
    <recommendedName>
        <fullName evidence="3">C2H2-type domain-containing protein</fullName>
    </recommendedName>
</protein>
<name>A0ABD0VNV6_DENTH</name>